<feature type="binding site" evidence="8">
    <location>
        <begin position="13"/>
        <end position="15"/>
    </location>
    <ligand>
        <name>substrate</name>
    </ligand>
</feature>
<evidence type="ECO:0000256" key="2">
    <source>
        <dbReference type="ARBA" id="ARBA00022691"/>
    </source>
</evidence>
<dbReference type="PIRSF" id="PIRSF000370">
    <property type="entry name" value="QueE"/>
    <property type="match status" value="1"/>
</dbReference>
<evidence type="ECO:0000313" key="10">
    <source>
        <dbReference type="EMBL" id="MBC8557498.1"/>
    </source>
</evidence>
<feature type="binding site" evidence="8">
    <location>
        <begin position="38"/>
        <end position="40"/>
    </location>
    <ligand>
        <name>S-adenosyl-L-methionine</name>
        <dbReference type="ChEBI" id="CHEBI:59789"/>
    </ligand>
</feature>
<evidence type="ECO:0000313" key="11">
    <source>
        <dbReference type="Proteomes" id="UP000637513"/>
    </source>
</evidence>
<dbReference type="PANTHER" id="PTHR42836">
    <property type="entry name" value="7-CARBOXY-7-DEAZAGUANINE SYNTHASE"/>
    <property type="match status" value="1"/>
</dbReference>
<comment type="similarity">
    <text evidence="8">Belongs to the radical SAM superfamily. 7-carboxy-7-deazaguanine synthase family.</text>
</comment>
<dbReference type="NCBIfam" id="TIGR03963">
    <property type="entry name" value="rSAM_QueE_Clost"/>
    <property type="match status" value="1"/>
</dbReference>
<comment type="cofactor">
    <cofactor evidence="8">
        <name>Mg(2+)</name>
        <dbReference type="ChEBI" id="CHEBI:18420"/>
    </cofactor>
</comment>
<evidence type="ECO:0000256" key="3">
    <source>
        <dbReference type="ARBA" id="ARBA00022723"/>
    </source>
</evidence>
<keyword evidence="4 8" id="KW-0460">Magnesium</keyword>
<protein>
    <recommendedName>
        <fullName evidence="8">7-carboxy-7-deazaguanine synthase</fullName>
        <shortName evidence="8">CDG synthase</shortName>
        <ecNumber evidence="8">4.3.99.3</ecNumber>
    </recommendedName>
    <alternativeName>
        <fullName evidence="8">Queuosine biosynthesis protein QueE</fullName>
    </alternativeName>
</protein>
<dbReference type="HAMAP" id="MF_00917">
    <property type="entry name" value="QueE"/>
    <property type="match status" value="1"/>
</dbReference>
<feature type="binding site" evidence="8">
    <location>
        <position position="28"/>
    </location>
    <ligand>
        <name>substrate</name>
    </ligand>
</feature>
<keyword evidence="11" id="KW-1185">Reference proteome</keyword>
<comment type="caution">
    <text evidence="8">Lacks conserved residue(s) required for the propagation of feature annotation.</text>
</comment>
<feature type="binding site" evidence="8">
    <location>
        <position position="74"/>
    </location>
    <ligand>
        <name>substrate</name>
    </ligand>
</feature>
<dbReference type="EMBL" id="JACRSW010000027">
    <property type="protein sequence ID" value="MBC8557498.1"/>
    <property type="molecule type" value="Genomic_DNA"/>
</dbReference>
<comment type="cofactor">
    <cofactor evidence="8">
        <name>[4Fe-4S] cluster</name>
        <dbReference type="ChEBI" id="CHEBI:49883"/>
    </cofactor>
    <text evidence="8">Binds 1 [4Fe-4S] cluster. The cluster is coordinated with 3 cysteines and an exchangeable S-adenosyl-L-methionine.</text>
</comment>
<dbReference type="Gene3D" id="3.20.20.70">
    <property type="entry name" value="Aldolase class I"/>
    <property type="match status" value="1"/>
</dbReference>
<comment type="catalytic activity">
    <reaction evidence="8">
        <text>6-carboxy-5,6,7,8-tetrahydropterin + H(+) = 7-carboxy-7-carbaguanine + NH4(+)</text>
        <dbReference type="Rhea" id="RHEA:27974"/>
        <dbReference type="ChEBI" id="CHEBI:15378"/>
        <dbReference type="ChEBI" id="CHEBI:28938"/>
        <dbReference type="ChEBI" id="CHEBI:61032"/>
        <dbReference type="ChEBI" id="CHEBI:61036"/>
        <dbReference type="EC" id="4.3.99.3"/>
    </reaction>
</comment>
<evidence type="ECO:0000256" key="8">
    <source>
        <dbReference type="HAMAP-Rule" id="MF_00917"/>
    </source>
</evidence>
<dbReference type="PROSITE" id="PS51918">
    <property type="entry name" value="RADICAL_SAM"/>
    <property type="match status" value="1"/>
</dbReference>
<comment type="pathway">
    <text evidence="8">Purine metabolism; 7-cyano-7-deazaguanine biosynthesis.</text>
</comment>
<dbReference type="Pfam" id="PF04055">
    <property type="entry name" value="Radical_SAM"/>
    <property type="match status" value="1"/>
</dbReference>
<keyword evidence="8" id="KW-0671">Queuosine biosynthesis</keyword>
<dbReference type="SFLD" id="SFLDS00029">
    <property type="entry name" value="Radical_SAM"/>
    <property type="match status" value="1"/>
</dbReference>
<name>A0ABR7MWB7_9FIRM</name>
<accession>A0ABR7MWB7</accession>
<comment type="subunit">
    <text evidence="8">Homodimer.</text>
</comment>
<comment type="cofactor">
    <cofactor evidence="8">
        <name>S-adenosyl-L-methionine</name>
        <dbReference type="ChEBI" id="CHEBI:59789"/>
    </cofactor>
    <text evidence="8">Binds 1 S-adenosyl-L-methionine per subunit.</text>
</comment>
<evidence type="ECO:0000256" key="4">
    <source>
        <dbReference type="ARBA" id="ARBA00022842"/>
    </source>
</evidence>
<feature type="domain" description="Radical SAM core" evidence="9">
    <location>
        <begin position="19"/>
        <end position="215"/>
    </location>
</feature>
<reference evidence="10 11" key="1">
    <citation type="submission" date="2020-08" db="EMBL/GenBank/DDBJ databases">
        <title>Genome public.</title>
        <authorList>
            <person name="Liu C."/>
            <person name="Sun Q."/>
        </authorList>
    </citation>
    <scope>NUCLEOTIDE SEQUENCE [LARGE SCALE GENOMIC DNA]</scope>
    <source>
        <strain evidence="10 11">BX3</strain>
    </source>
</reference>
<keyword evidence="5 8" id="KW-0408">Iron</keyword>
<dbReference type="InterPro" id="IPR058240">
    <property type="entry name" value="rSAM_sf"/>
</dbReference>
<dbReference type="Proteomes" id="UP000637513">
    <property type="component" value="Unassembled WGS sequence"/>
</dbReference>
<evidence type="ECO:0000259" key="9">
    <source>
        <dbReference type="PROSITE" id="PS51918"/>
    </source>
</evidence>
<dbReference type="CDD" id="cd01335">
    <property type="entry name" value="Radical_SAM"/>
    <property type="match status" value="1"/>
</dbReference>
<evidence type="ECO:0000256" key="1">
    <source>
        <dbReference type="ARBA" id="ARBA00022485"/>
    </source>
</evidence>
<dbReference type="EC" id="4.3.99.3" evidence="8"/>
<feature type="binding site" evidence="8">
    <location>
        <position position="41"/>
    </location>
    <ligand>
        <name>Mg(2+)</name>
        <dbReference type="ChEBI" id="CHEBI:18420"/>
    </ligand>
</feature>
<feature type="binding site" evidence="8">
    <location>
        <position position="36"/>
    </location>
    <ligand>
        <name>[4Fe-4S] cluster</name>
        <dbReference type="ChEBI" id="CHEBI:49883"/>
        <note>4Fe-4S-S-AdoMet</note>
    </ligand>
</feature>
<dbReference type="InterPro" id="IPR013785">
    <property type="entry name" value="Aldolase_TIM"/>
</dbReference>
<dbReference type="InterPro" id="IPR023868">
    <property type="entry name" value="7-CO-7-deazaGua_synth_put_Clo"/>
</dbReference>
<keyword evidence="3 8" id="KW-0479">Metal-binding</keyword>
<proteinExistence type="inferred from homology"/>
<evidence type="ECO:0000256" key="7">
    <source>
        <dbReference type="ARBA" id="ARBA00023239"/>
    </source>
</evidence>
<dbReference type="InterPro" id="IPR007197">
    <property type="entry name" value="rSAM"/>
</dbReference>
<keyword evidence="7 8" id="KW-0456">Lyase</keyword>
<keyword evidence="1 8" id="KW-0004">4Fe-4S</keyword>
<sequence>MNTYKVVEIFESINGEGMKAGELSVFVRLCGCNLHCSYCDTSWANEKDAPYQEMTARQIVQKAEAYGTKNVTLTGGEPLLAEHVLELLEALSEKFCVEIETNGSIALDPFCKKDRKVIFTMDYKLKGSGMEEQMCLSNFALLQRDDTVKFVVSDQTDLERAYEIEQKYALGQKCHVLISPVFGKIIPADMVAFMMEKKWVTARMQIQMHKVIWDPQARGV</sequence>
<evidence type="ECO:0000256" key="5">
    <source>
        <dbReference type="ARBA" id="ARBA00023004"/>
    </source>
</evidence>
<comment type="function">
    <text evidence="8">Catalyzes the complex heterocyclic radical-mediated conversion of 6-carboxy-5,6,7,8-tetrahydropterin (CPH4) to 7-carboxy-7-deazaguanine (CDG), a step common to the biosynthetic pathways of all 7-deazapurine-containing compounds.</text>
</comment>
<dbReference type="PANTHER" id="PTHR42836:SF1">
    <property type="entry name" value="7-CARBOXY-7-DEAZAGUANINE SYNTHASE"/>
    <property type="match status" value="1"/>
</dbReference>
<dbReference type="SUPFAM" id="SSF102114">
    <property type="entry name" value="Radical SAM enzymes"/>
    <property type="match status" value="1"/>
</dbReference>
<dbReference type="InterPro" id="IPR024924">
    <property type="entry name" value="7-CO-7-deazaguanine_synth-like"/>
</dbReference>
<comment type="caution">
    <text evidence="10">The sequence shown here is derived from an EMBL/GenBank/DDBJ whole genome shotgun (WGS) entry which is preliminary data.</text>
</comment>
<dbReference type="RefSeq" id="WP_022142461.1">
    <property type="nucleotide sequence ID" value="NZ_JACRSW010000027.1"/>
</dbReference>
<feature type="binding site" evidence="8">
    <location>
        <position position="32"/>
    </location>
    <ligand>
        <name>[4Fe-4S] cluster</name>
        <dbReference type="ChEBI" id="CHEBI:49883"/>
        <note>4Fe-4S-S-AdoMet</note>
    </ligand>
</feature>
<gene>
    <name evidence="8 10" type="primary">queE</name>
    <name evidence="10" type="ORF">H8700_07235</name>
</gene>
<organism evidence="10 11">
    <name type="scientific">Jutongia hominis</name>
    <dbReference type="NCBI Taxonomy" id="2763664"/>
    <lineage>
        <taxon>Bacteria</taxon>
        <taxon>Bacillati</taxon>
        <taxon>Bacillota</taxon>
        <taxon>Clostridia</taxon>
        <taxon>Lachnospirales</taxon>
        <taxon>Lachnospiraceae</taxon>
        <taxon>Jutongia</taxon>
    </lineage>
</organism>
<keyword evidence="6 8" id="KW-0411">Iron-sulfur</keyword>
<evidence type="ECO:0000256" key="6">
    <source>
        <dbReference type="ARBA" id="ARBA00023014"/>
    </source>
</evidence>
<feature type="binding site" evidence="8">
    <location>
        <position position="39"/>
    </location>
    <ligand>
        <name>[4Fe-4S] cluster</name>
        <dbReference type="ChEBI" id="CHEBI:49883"/>
        <note>4Fe-4S-S-AdoMet</note>
    </ligand>
</feature>
<keyword evidence="2 8" id="KW-0949">S-adenosyl-L-methionine</keyword>
<feature type="binding site" evidence="8">
    <location>
        <position position="76"/>
    </location>
    <ligand>
        <name>S-adenosyl-L-methionine</name>
        <dbReference type="ChEBI" id="CHEBI:59789"/>
    </ligand>
</feature>